<dbReference type="eggNOG" id="COG2317">
    <property type="taxonomic scope" value="Bacteria"/>
</dbReference>
<evidence type="ECO:0000256" key="2">
    <source>
        <dbReference type="SAM" id="SignalP"/>
    </source>
</evidence>
<gene>
    <name evidence="3" type="ordered locus">Tcr_0100</name>
</gene>
<keyword evidence="1" id="KW-0472">Membrane</keyword>
<feature type="transmembrane region" description="Helical" evidence="1">
    <location>
        <begin position="351"/>
        <end position="376"/>
    </location>
</feature>
<sequence length="501" mass="56572">MVKMKHASLWVALLASLLFVHAVQAESKIYPKEVVLGNPVTWILSGYEIESDYEKLDLTELQKQFVIYDIDGHSDRLRIRLYPVKTGNLIIPELKSGRLHVKPTTIKVLKNPEVSVSWQAPKKTVYQNEVVLWSANVNADSASILIENVLPENTDDLPYEWIGQASPETQEGAFFGKKTALTSAVAMNQTGLITLKPPIIRVQNESNKRWVFGAPPVSIQVRSLPSYLPAVIPLGKVSLQNAFSSHLIVKGRLYNWYLHLNGENVAVSDLPNITNQLGHDASIEWLTPNLEKQTTMTSAGMSSQVKIDQPFRVNHFGLTHLPALRLTYFDVNSGKLEDQFAPAQTLVVLPLWLMIVFQGVVAIIGVLIVLALGALLKASWTKYRLVTTLKKADSATAVWRAVMRWSQKQLKPIKKGQAWVFFQPESLAESELSTQSLGQWLERFESQYGHSDDARAMVRLLNEQFYSPKHEPMRQQALIWAQSLPKFDWTRFKPDKTSRIQ</sequence>
<proteinExistence type="predicted"/>
<keyword evidence="2" id="KW-0732">Signal</keyword>
<reference evidence="3" key="1">
    <citation type="submission" date="2006-07" db="EMBL/GenBank/DDBJ databases">
        <title>Complete sequence of Thiomicrospira crunogena XCL-2.</title>
        <authorList>
            <consortium name="US DOE Joint Genome Institute"/>
            <person name="Copeland A."/>
            <person name="Lucas S."/>
            <person name="Lapidus A."/>
            <person name="Barry K."/>
            <person name="Detter J.C."/>
            <person name="Glavina del Rio T."/>
            <person name="Hammon N."/>
            <person name="Israni S."/>
            <person name="Dalin E."/>
            <person name="Tice H."/>
            <person name="Pitluck S."/>
            <person name="Chain P."/>
            <person name="Malfatti S."/>
            <person name="Shin M."/>
            <person name="Vergez L."/>
            <person name="Schmutz J."/>
            <person name="Larimer F."/>
            <person name="Land M."/>
            <person name="Hauser L."/>
            <person name="Kyrpides N."/>
            <person name="Lykidis A."/>
            <person name="Scott K.M."/>
            <person name="Sievert S."/>
            <person name="Kerfeld C."/>
            <person name="Freyermuth S."/>
            <person name="Dobrinski K."/>
            <person name="Boller A."/>
            <person name="Fitzpatrick K."/>
            <person name="Thoma P."/>
            <person name="Moore J."/>
            <person name="Richardson P."/>
        </authorList>
    </citation>
    <scope>NUCLEOTIDE SEQUENCE</scope>
    <source>
        <strain evidence="3">XCL-2</strain>
    </source>
</reference>
<protein>
    <recommendedName>
        <fullName evidence="4">Protein BatD</fullName>
    </recommendedName>
</protein>
<dbReference type="HOGENOM" id="CLU_543940_0_0_6"/>
<keyword evidence="1" id="KW-0812">Transmembrane</keyword>
<feature type="chain" id="PRO_5004220228" description="Protein BatD" evidence="2">
    <location>
        <begin position="26"/>
        <end position="501"/>
    </location>
</feature>
<accession>Q31JH7</accession>
<dbReference type="STRING" id="317025.Tcr_0100"/>
<feature type="signal peptide" evidence="2">
    <location>
        <begin position="1"/>
        <end position="25"/>
    </location>
</feature>
<evidence type="ECO:0000313" key="3">
    <source>
        <dbReference type="EMBL" id="ABB40696.1"/>
    </source>
</evidence>
<evidence type="ECO:0008006" key="4">
    <source>
        <dbReference type="Google" id="ProtNLM"/>
    </source>
</evidence>
<dbReference type="KEGG" id="tcx:Tcr_0100"/>
<dbReference type="EMBL" id="CP000109">
    <property type="protein sequence ID" value="ABB40696.1"/>
    <property type="molecule type" value="Genomic_DNA"/>
</dbReference>
<name>Q31JH7_HYDCU</name>
<dbReference type="OrthoDB" id="5613693at2"/>
<keyword evidence="1" id="KW-1133">Transmembrane helix</keyword>
<dbReference type="AlphaFoldDB" id="Q31JH7"/>
<organism evidence="3">
    <name type="scientific">Hydrogenovibrio crunogenus (strain DSM 25203 / XCL-2)</name>
    <name type="common">Thiomicrospira crunogena</name>
    <dbReference type="NCBI Taxonomy" id="317025"/>
    <lineage>
        <taxon>Bacteria</taxon>
        <taxon>Pseudomonadati</taxon>
        <taxon>Pseudomonadota</taxon>
        <taxon>Gammaproteobacteria</taxon>
        <taxon>Thiotrichales</taxon>
        <taxon>Piscirickettsiaceae</taxon>
        <taxon>Hydrogenovibrio</taxon>
    </lineage>
</organism>
<evidence type="ECO:0000256" key="1">
    <source>
        <dbReference type="SAM" id="Phobius"/>
    </source>
</evidence>